<sequence length="75" mass="8580">MRKQDIKMIIDNLTEQAIVTIQSPLKRKCTKCGKLKMAGRQVVNVVDAVRRFKYFGTQHQQPSSTQFILGSNRTV</sequence>
<evidence type="ECO:0000313" key="1">
    <source>
        <dbReference type="EMBL" id="KAI3909604.1"/>
    </source>
</evidence>
<accession>A0AAD4SL49</accession>
<reference evidence="1" key="1">
    <citation type="submission" date="2022-04" db="EMBL/GenBank/DDBJ databases">
        <title>A functionally conserved STORR gene fusion in Papaver species that diverged 16.8 million years ago.</title>
        <authorList>
            <person name="Catania T."/>
        </authorList>
    </citation>
    <scope>NUCLEOTIDE SEQUENCE</scope>
    <source>
        <strain evidence="1">S-188037</strain>
    </source>
</reference>
<organism evidence="1 2">
    <name type="scientific">Papaver atlanticum</name>
    <dbReference type="NCBI Taxonomy" id="357466"/>
    <lineage>
        <taxon>Eukaryota</taxon>
        <taxon>Viridiplantae</taxon>
        <taxon>Streptophyta</taxon>
        <taxon>Embryophyta</taxon>
        <taxon>Tracheophyta</taxon>
        <taxon>Spermatophyta</taxon>
        <taxon>Magnoliopsida</taxon>
        <taxon>Ranunculales</taxon>
        <taxon>Papaveraceae</taxon>
        <taxon>Papaveroideae</taxon>
        <taxon>Papaver</taxon>
    </lineage>
</organism>
<dbReference type="EMBL" id="JAJJMB010010315">
    <property type="protein sequence ID" value="KAI3909604.1"/>
    <property type="molecule type" value="Genomic_DNA"/>
</dbReference>
<comment type="caution">
    <text evidence="1">The sequence shown here is derived from an EMBL/GenBank/DDBJ whole genome shotgun (WGS) entry which is preliminary data.</text>
</comment>
<dbReference type="Proteomes" id="UP001202328">
    <property type="component" value="Unassembled WGS sequence"/>
</dbReference>
<keyword evidence="2" id="KW-1185">Reference proteome</keyword>
<gene>
    <name evidence="1" type="ORF">MKW98_014021</name>
</gene>
<name>A0AAD4SL49_9MAGN</name>
<evidence type="ECO:0000313" key="2">
    <source>
        <dbReference type="Proteomes" id="UP001202328"/>
    </source>
</evidence>
<proteinExistence type="predicted"/>
<dbReference type="AlphaFoldDB" id="A0AAD4SL49"/>
<protein>
    <submittedName>
        <fullName evidence="1">Uncharacterized protein</fullName>
    </submittedName>
</protein>